<proteinExistence type="predicted"/>
<feature type="compositionally biased region" description="Polar residues" evidence="7">
    <location>
        <begin position="36"/>
        <end position="65"/>
    </location>
</feature>
<reference evidence="9" key="1">
    <citation type="submission" date="2022-12" db="EMBL/GenBank/DDBJ databases">
        <authorList>
            <person name="Petersen C."/>
        </authorList>
    </citation>
    <scope>NUCLEOTIDE SEQUENCE</scope>
    <source>
        <strain evidence="9">IBT 16125</strain>
    </source>
</reference>
<dbReference type="GO" id="GO:0000785">
    <property type="term" value="C:chromatin"/>
    <property type="evidence" value="ECO:0007669"/>
    <property type="project" value="TreeGrafter"/>
</dbReference>
<dbReference type="GO" id="GO:0008270">
    <property type="term" value="F:zinc ion binding"/>
    <property type="evidence" value="ECO:0007669"/>
    <property type="project" value="UniProtKB-KW"/>
</dbReference>
<dbReference type="PANTHER" id="PTHR40626:SF25">
    <property type="entry name" value="TRANSCRIPTION FACTOR, PUTATIVE (AFU_ORTHOLOGUE AFUA_3G02070)-RELATED"/>
    <property type="match status" value="1"/>
</dbReference>
<keyword evidence="4" id="KW-0863">Zinc-finger</keyword>
<protein>
    <recommendedName>
        <fullName evidence="8">Xylanolytic transcriptional activator regulatory domain-containing protein</fullName>
    </recommendedName>
</protein>
<comment type="caution">
    <text evidence="9">The sequence shown here is derived from an EMBL/GenBank/DDBJ whole genome shotgun (WGS) entry which is preliminary data.</text>
</comment>
<evidence type="ECO:0000256" key="3">
    <source>
        <dbReference type="ARBA" id="ARBA00022737"/>
    </source>
</evidence>
<dbReference type="InterPro" id="IPR051059">
    <property type="entry name" value="VerF-like"/>
</dbReference>
<dbReference type="Proteomes" id="UP001213681">
    <property type="component" value="Unassembled WGS sequence"/>
</dbReference>
<dbReference type="GO" id="GO:0000978">
    <property type="term" value="F:RNA polymerase II cis-regulatory region sequence-specific DNA binding"/>
    <property type="evidence" value="ECO:0007669"/>
    <property type="project" value="InterPro"/>
</dbReference>
<evidence type="ECO:0000256" key="6">
    <source>
        <dbReference type="ARBA" id="ARBA00023242"/>
    </source>
</evidence>
<evidence type="ECO:0000256" key="2">
    <source>
        <dbReference type="ARBA" id="ARBA00022723"/>
    </source>
</evidence>
<dbReference type="GO" id="GO:0006351">
    <property type="term" value="P:DNA-templated transcription"/>
    <property type="evidence" value="ECO:0007669"/>
    <property type="project" value="InterPro"/>
</dbReference>
<feature type="compositionally biased region" description="Polar residues" evidence="7">
    <location>
        <begin position="332"/>
        <end position="341"/>
    </location>
</feature>
<evidence type="ECO:0000256" key="5">
    <source>
        <dbReference type="ARBA" id="ARBA00022833"/>
    </source>
</evidence>
<dbReference type="RefSeq" id="XP_056768462.1">
    <property type="nucleotide sequence ID" value="XM_056907735.1"/>
</dbReference>
<evidence type="ECO:0000259" key="8">
    <source>
        <dbReference type="Pfam" id="PF04082"/>
    </source>
</evidence>
<dbReference type="InterPro" id="IPR007219">
    <property type="entry name" value="XnlR_reg_dom"/>
</dbReference>
<accession>A0AAD6CA16</accession>
<feature type="domain" description="Xylanolytic transcriptional activator regulatory" evidence="8">
    <location>
        <begin position="403"/>
        <end position="477"/>
    </location>
</feature>
<feature type="region of interest" description="Disordered" evidence="7">
    <location>
        <begin position="322"/>
        <end position="342"/>
    </location>
</feature>
<evidence type="ECO:0000256" key="7">
    <source>
        <dbReference type="SAM" id="MobiDB-lite"/>
    </source>
</evidence>
<dbReference type="AlphaFoldDB" id="A0AAD6CA16"/>
<feature type="domain" description="Xylanolytic transcriptional activator regulatory" evidence="8">
    <location>
        <begin position="257"/>
        <end position="298"/>
    </location>
</feature>
<organism evidence="9 10">
    <name type="scientific">Penicillium daleae</name>
    <dbReference type="NCBI Taxonomy" id="63821"/>
    <lineage>
        <taxon>Eukaryota</taxon>
        <taxon>Fungi</taxon>
        <taxon>Dikarya</taxon>
        <taxon>Ascomycota</taxon>
        <taxon>Pezizomycotina</taxon>
        <taxon>Eurotiomycetes</taxon>
        <taxon>Eurotiomycetidae</taxon>
        <taxon>Eurotiales</taxon>
        <taxon>Aspergillaceae</taxon>
        <taxon>Penicillium</taxon>
    </lineage>
</organism>
<keyword evidence="5" id="KW-0862">Zinc</keyword>
<dbReference type="CDD" id="cd12148">
    <property type="entry name" value="fungal_TF_MHR"/>
    <property type="match status" value="1"/>
</dbReference>
<feature type="compositionally biased region" description="Basic and acidic residues" evidence="7">
    <location>
        <begin position="322"/>
        <end position="331"/>
    </location>
</feature>
<dbReference type="PANTHER" id="PTHR40626">
    <property type="entry name" value="MIP31509P"/>
    <property type="match status" value="1"/>
</dbReference>
<evidence type="ECO:0000313" key="10">
    <source>
        <dbReference type="Proteomes" id="UP001213681"/>
    </source>
</evidence>
<evidence type="ECO:0000313" key="9">
    <source>
        <dbReference type="EMBL" id="KAJ5456089.1"/>
    </source>
</evidence>
<reference evidence="9" key="2">
    <citation type="journal article" date="2023" name="IMA Fungus">
        <title>Comparative genomic study of the Penicillium genus elucidates a diverse pangenome and 15 lateral gene transfer events.</title>
        <authorList>
            <person name="Petersen C."/>
            <person name="Sorensen T."/>
            <person name="Nielsen M.R."/>
            <person name="Sondergaard T.E."/>
            <person name="Sorensen J.L."/>
            <person name="Fitzpatrick D.A."/>
            <person name="Frisvad J.C."/>
            <person name="Nielsen K.L."/>
        </authorList>
    </citation>
    <scope>NUCLEOTIDE SEQUENCE</scope>
    <source>
        <strain evidence="9">IBT 16125</strain>
    </source>
</reference>
<dbReference type="Pfam" id="PF04082">
    <property type="entry name" value="Fungal_trans"/>
    <property type="match status" value="2"/>
</dbReference>
<dbReference type="GO" id="GO:0000981">
    <property type="term" value="F:DNA-binding transcription factor activity, RNA polymerase II-specific"/>
    <property type="evidence" value="ECO:0007669"/>
    <property type="project" value="InterPro"/>
</dbReference>
<keyword evidence="2" id="KW-0479">Metal-binding</keyword>
<keyword evidence="3" id="KW-0677">Repeat</keyword>
<name>A0AAD6CA16_9EURO</name>
<keyword evidence="10" id="KW-1185">Reference proteome</keyword>
<dbReference type="GO" id="GO:0005634">
    <property type="term" value="C:nucleus"/>
    <property type="evidence" value="ECO:0007669"/>
    <property type="project" value="UniProtKB-SubCell"/>
</dbReference>
<evidence type="ECO:0000256" key="4">
    <source>
        <dbReference type="ARBA" id="ARBA00022771"/>
    </source>
</evidence>
<evidence type="ECO:0000256" key="1">
    <source>
        <dbReference type="ARBA" id="ARBA00004123"/>
    </source>
</evidence>
<feature type="region of interest" description="Disordered" evidence="7">
    <location>
        <begin position="28"/>
        <end position="78"/>
    </location>
</feature>
<keyword evidence="6" id="KW-0539">Nucleus</keyword>
<gene>
    <name evidence="9" type="ORF">N7458_004353</name>
</gene>
<sequence>METTEIYLPDTTALLMAFVYPSPQPTTSANALLDSQPGTSEIQATSSIANQRDTHPSTNDLSLSPNYERPQGPAVDVQSHNGHAVLSSLDLSSQPLNFPLDDATGGFPTSSMDDFTSFMDSVPIPTHPFSPSYQPVPLFFQDAEAITGFDFGGDGYSYIGWPGDLLRSSAPKISASSGNLGPSSSQFDSRLPSLHPDEGVADDISRFPGCKTQNRHLLVSAECRQRKIDDLRKFSTITDKEFALPSRHVLSRFLGGYFNAFHDHFPFLHIPTFEPGEVSVEFFLAMMSLGARYTRELEISIDFFKAAKTIAFERIRKHREDRPAKTFDQNKWRSSNATSRRLSNRRDPLPWIDGKGHVVEMIETVLLLVAVTTWSEPGSASDALLIRGVLDSLIRDEEILHAYATPPGDWKGWICHENLKRTIFVAFCFLNIHTIAFDVPPLLLVSEVGLDLPCSEREWRAESETEWKNIRETAGQKCQDFRRAFACLFVDGNEQPEESRLDHGGFSSLGGCALVHALIQQIWLIRNSRLPHLRQSGIGLSADEMNSFEVALKRWAVYWERNQESSMDPLSPYGPVAFTSVALLRLAYIRLNVDLGPIRCLSSWDPHLIAQSLHESPPIQRCEKLTRAALHCAHALSIPVKLGLNHIAQTQVLYWSNQHALCSLECAVLLAKWLEAVTATDVSPSLTPAEERLLNFVIQLVSDTEYKVSQEDIIRKKPLLNAMTTYWSMSGDPN</sequence>
<dbReference type="EMBL" id="JAPVEA010000004">
    <property type="protein sequence ID" value="KAJ5456089.1"/>
    <property type="molecule type" value="Genomic_DNA"/>
</dbReference>
<comment type="subcellular location">
    <subcellularLocation>
        <location evidence="1">Nucleus</location>
    </subcellularLocation>
</comment>
<dbReference type="GeneID" id="81597978"/>